<dbReference type="EMBL" id="BRYB01001724">
    <property type="protein sequence ID" value="GMI32028.1"/>
    <property type="molecule type" value="Genomic_DNA"/>
</dbReference>
<proteinExistence type="predicted"/>
<gene>
    <name evidence="2" type="ORF">TeGR_g9697</name>
</gene>
<sequence>MGFTKQPTKRARAEKPEVGPDGEIVLAPGETLEGYVDGYERETADKTRFMNEWRAWLNGEYKPPESKEKRKAAARLPPGRAVQARFASCGDGAQQALATALTPAKPLKLSLSDIGDLTATTRVITTVERELQLGDASAVAALLLGLEAELAKVYVDGAIKLWPENVSQGSEFRSAQQRSGMIMRGGTLDNNTQAIWYNAGFKWYFLLTQAITLLQPFNARAFDYNDKIRDAAIKLADFVGLHNWQNKAPTGTGVVCKHLHFLQSDAIDAESTKHSDGDASTGNERAGISFSAAGVGASTGELCLHTYKSDGTLCRHSLAQPLLHATAWGMSAALRGKSLDFVHNRLKRGTQTVNSCVVMAEGPPGFLPRLLTALPLMLEVLIMEKWAPQKSPDYSKLRGWWSDPFTGASGGITSHRDEGAQFAKIVTKFVTDKEAVLGRCINLCKGKKSSGRCSGCGGWRQVTGAEALEKTTEELAQFLGFTDNSILLEKLTQAGIYETRNDKKFHDKTVGKVTGRPKSLWAKK</sequence>
<evidence type="ECO:0000256" key="1">
    <source>
        <dbReference type="SAM" id="MobiDB-lite"/>
    </source>
</evidence>
<feature type="region of interest" description="Disordered" evidence="1">
    <location>
        <begin position="1"/>
        <end position="25"/>
    </location>
</feature>
<reference evidence="2 3" key="1">
    <citation type="journal article" date="2023" name="Commun. Biol.">
        <title>Genome analysis of Parmales, the sister group of diatoms, reveals the evolutionary specialization of diatoms from phago-mixotrophs to photoautotrophs.</title>
        <authorList>
            <person name="Ban H."/>
            <person name="Sato S."/>
            <person name="Yoshikawa S."/>
            <person name="Yamada K."/>
            <person name="Nakamura Y."/>
            <person name="Ichinomiya M."/>
            <person name="Sato N."/>
            <person name="Blanc-Mathieu R."/>
            <person name="Endo H."/>
            <person name="Kuwata A."/>
            <person name="Ogata H."/>
        </authorList>
    </citation>
    <scope>NUCLEOTIDE SEQUENCE [LARGE SCALE GENOMIC DNA]</scope>
</reference>
<keyword evidence="3" id="KW-1185">Reference proteome</keyword>
<accession>A0ABQ6MTJ2</accession>
<dbReference type="Proteomes" id="UP001165060">
    <property type="component" value="Unassembled WGS sequence"/>
</dbReference>
<name>A0ABQ6MTJ2_9STRA</name>
<evidence type="ECO:0000313" key="2">
    <source>
        <dbReference type="EMBL" id="GMI32028.1"/>
    </source>
</evidence>
<evidence type="ECO:0008006" key="4">
    <source>
        <dbReference type="Google" id="ProtNLM"/>
    </source>
</evidence>
<protein>
    <recommendedName>
        <fullName evidence="4">Nucleocapsid protein</fullName>
    </recommendedName>
</protein>
<evidence type="ECO:0000313" key="3">
    <source>
        <dbReference type="Proteomes" id="UP001165060"/>
    </source>
</evidence>
<comment type="caution">
    <text evidence="2">The sequence shown here is derived from an EMBL/GenBank/DDBJ whole genome shotgun (WGS) entry which is preliminary data.</text>
</comment>
<organism evidence="2 3">
    <name type="scientific">Tetraparma gracilis</name>
    <dbReference type="NCBI Taxonomy" id="2962635"/>
    <lineage>
        <taxon>Eukaryota</taxon>
        <taxon>Sar</taxon>
        <taxon>Stramenopiles</taxon>
        <taxon>Ochrophyta</taxon>
        <taxon>Bolidophyceae</taxon>
        <taxon>Parmales</taxon>
        <taxon>Triparmaceae</taxon>
        <taxon>Tetraparma</taxon>
    </lineage>
</organism>